<comment type="subcellular location">
    <subcellularLocation>
        <location evidence="1">Membrane</location>
        <topology evidence="1">Multi-pass membrane protein</topology>
    </subcellularLocation>
</comment>
<dbReference type="InterPro" id="IPR052337">
    <property type="entry name" value="SAT4-like"/>
</dbReference>
<dbReference type="OrthoDB" id="444631at2759"/>
<feature type="region of interest" description="Disordered" evidence="6">
    <location>
        <begin position="290"/>
        <end position="312"/>
    </location>
</feature>
<proteinExistence type="inferred from homology"/>
<evidence type="ECO:0000313" key="10">
    <source>
        <dbReference type="Proteomes" id="UP000660729"/>
    </source>
</evidence>
<feature type="transmembrane region" description="Helical" evidence="7">
    <location>
        <begin position="51"/>
        <end position="73"/>
    </location>
</feature>
<evidence type="ECO:0000256" key="3">
    <source>
        <dbReference type="ARBA" id="ARBA00022989"/>
    </source>
</evidence>
<dbReference type="InterPro" id="IPR049326">
    <property type="entry name" value="Rhodopsin_dom_fungi"/>
</dbReference>
<feature type="transmembrane region" description="Helical" evidence="7">
    <location>
        <begin position="16"/>
        <end position="39"/>
    </location>
</feature>
<sequence>MAATEAQSNDDDSKQLVIIVASVILMVISFVGTSLRLYARLAIIGKVFTEDILVVLETFTAFGLSSTFVTAAYNGLGKHSTDIRPEDAELLRTLGFVILVLYVATAILTKISFLTLYLRLDQRRPMRLAVYFLMCCVATVKITFMVVQSFTCAHPTLFWSRQEALKGQCWSPQEVQYLYNIVSILTIVVAAAIISTPLPMLHSLQLPNRQRYAVCALFALGFLPIIAGCFRCYYLWNLMKSNDINYDAAEASIWAQVELHMVILCSSASTFKVLMKGFFPSCSRTDNSSVDPFPELQNQSSAPWAEEKLADSPTSTEVMRDRSWSYSTAEHPIMDEHGRVTYARPPRVVLHRASGDKASTPARVLLKFPSIEDRLGSGHGYDTWTQEEVIAPSKRKVDGQSWNYI</sequence>
<keyword evidence="2 7" id="KW-0812">Transmembrane</keyword>
<dbReference type="Proteomes" id="UP000660729">
    <property type="component" value="Unassembled WGS sequence"/>
</dbReference>
<dbReference type="EMBL" id="JABCIY010000205">
    <property type="protein sequence ID" value="KAF7188744.1"/>
    <property type="molecule type" value="Genomic_DNA"/>
</dbReference>
<evidence type="ECO:0000256" key="7">
    <source>
        <dbReference type="SAM" id="Phobius"/>
    </source>
</evidence>
<feature type="compositionally biased region" description="Polar residues" evidence="6">
    <location>
        <begin position="290"/>
        <end position="302"/>
    </location>
</feature>
<name>A0A8H6VHY5_9PEZI</name>
<evidence type="ECO:0000256" key="5">
    <source>
        <dbReference type="ARBA" id="ARBA00038359"/>
    </source>
</evidence>
<keyword evidence="3 7" id="KW-1133">Transmembrane helix</keyword>
<dbReference type="GO" id="GO:0016020">
    <property type="term" value="C:membrane"/>
    <property type="evidence" value="ECO:0007669"/>
    <property type="project" value="UniProtKB-SubCell"/>
</dbReference>
<dbReference type="Pfam" id="PF20684">
    <property type="entry name" value="Fung_rhodopsin"/>
    <property type="match status" value="1"/>
</dbReference>
<feature type="transmembrane region" description="Helical" evidence="7">
    <location>
        <begin position="212"/>
        <end position="236"/>
    </location>
</feature>
<organism evidence="9 10">
    <name type="scientific">Pseudocercospora fuligena</name>
    <dbReference type="NCBI Taxonomy" id="685502"/>
    <lineage>
        <taxon>Eukaryota</taxon>
        <taxon>Fungi</taxon>
        <taxon>Dikarya</taxon>
        <taxon>Ascomycota</taxon>
        <taxon>Pezizomycotina</taxon>
        <taxon>Dothideomycetes</taxon>
        <taxon>Dothideomycetidae</taxon>
        <taxon>Mycosphaerellales</taxon>
        <taxon>Mycosphaerellaceae</taxon>
        <taxon>Pseudocercospora</taxon>
    </lineage>
</organism>
<comment type="caution">
    <text evidence="9">The sequence shown here is derived from an EMBL/GenBank/DDBJ whole genome shotgun (WGS) entry which is preliminary data.</text>
</comment>
<feature type="transmembrane region" description="Helical" evidence="7">
    <location>
        <begin position="93"/>
        <end position="118"/>
    </location>
</feature>
<keyword evidence="10" id="KW-1185">Reference proteome</keyword>
<evidence type="ECO:0000256" key="1">
    <source>
        <dbReference type="ARBA" id="ARBA00004141"/>
    </source>
</evidence>
<evidence type="ECO:0000256" key="2">
    <source>
        <dbReference type="ARBA" id="ARBA00022692"/>
    </source>
</evidence>
<feature type="transmembrane region" description="Helical" evidence="7">
    <location>
        <begin position="130"/>
        <end position="157"/>
    </location>
</feature>
<dbReference type="PANTHER" id="PTHR33048">
    <property type="entry name" value="PTH11-LIKE INTEGRAL MEMBRANE PROTEIN (AFU_ORTHOLOGUE AFUA_5G11245)"/>
    <property type="match status" value="1"/>
</dbReference>
<evidence type="ECO:0000256" key="6">
    <source>
        <dbReference type="SAM" id="MobiDB-lite"/>
    </source>
</evidence>
<feature type="domain" description="Rhodopsin" evidence="8">
    <location>
        <begin position="35"/>
        <end position="276"/>
    </location>
</feature>
<evidence type="ECO:0000256" key="4">
    <source>
        <dbReference type="ARBA" id="ARBA00023136"/>
    </source>
</evidence>
<evidence type="ECO:0000313" key="9">
    <source>
        <dbReference type="EMBL" id="KAF7188744.1"/>
    </source>
</evidence>
<comment type="similarity">
    <text evidence="5">Belongs to the SAT4 family.</text>
</comment>
<gene>
    <name evidence="9" type="ORF">HII31_09996</name>
</gene>
<feature type="transmembrane region" description="Helical" evidence="7">
    <location>
        <begin position="177"/>
        <end position="200"/>
    </location>
</feature>
<reference evidence="9" key="1">
    <citation type="submission" date="2020-04" db="EMBL/GenBank/DDBJ databases">
        <title>Draft genome resource of the tomato pathogen Pseudocercospora fuligena.</title>
        <authorList>
            <person name="Zaccaron A."/>
        </authorList>
    </citation>
    <scope>NUCLEOTIDE SEQUENCE</scope>
    <source>
        <strain evidence="9">PF001</strain>
    </source>
</reference>
<dbReference type="AlphaFoldDB" id="A0A8H6VHY5"/>
<dbReference type="PANTHER" id="PTHR33048:SF129">
    <property type="entry name" value="INTEGRAL MEMBRANE PROTEIN-RELATED"/>
    <property type="match status" value="1"/>
</dbReference>
<protein>
    <recommendedName>
        <fullName evidence="8">Rhodopsin domain-containing protein</fullName>
    </recommendedName>
</protein>
<accession>A0A8H6VHY5</accession>
<evidence type="ECO:0000259" key="8">
    <source>
        <dbReference type="Pfam" id="PF20684"/>
    </source>
</evidence>
<keyword evidence="4 7" id="KW-0472">Membrane</keyword>